<dbReference type="PANTHER" id="PTHR31901">
    <property type="entry name" value="GH3 DOMAIN-CONTAINING PROTEIN"/>
    <property type="match status" value="1"/>
</dbReference>
<feature type="domain" description="GH3 middle" evidence="1">
    <location>
        <begin position="359"/>
        <end position="428"/>
    </location>
</feature>
<evidence type="ECO:0008006" key="5">
    <source>
        <dbReference type="Google" id="ProtNLM"/>
    </source>
</evidence>
<dbReference type="InterPro" id="IPR055377">
    <property type="entry name" value="GH3_M"/>
</dbReference>
<proteinExistence type="predicted"/>
<dbReference type="InterPro" id="IPR004993">
    <property type="entry name" value="GH3"/>
</dbReference>
<sequence length="569" mass="61939">MGRSVPTDGRSVEPPETTRTGAAARCLLVRQGVMQLPAFSHQAEPVRQVPVSEKQSIVLAEMLAANRESAFGHAHELGKVRTIDDYRKAVPIRYQEEFAPWVQRMADGESRVLSCEPPIAFLASSGTLGVPKRTPVTRTYLERCYLPFYLEASARLIGLQPEALGRSDSALNLWQDWRGHGEGAYVGPSQLDYRRLGVGAAGGSQAPWTYLPAEFDHSGPWDRAYLRLRIAVEHNLHFVIAINPAIAAALPYQLDLWWPRLVEDLARGTVGGIPFGPPNPQRARQIESVAQRTGKLRPSDIWPELKAVLTWNSYIAELYLPSVLAEYGATVRAVPAPIGSSEGLIALPTDPDRTDGPLAASTCLYEFVPADGEISPDSPTRLAHELEAGQDYHVVLSHLGGLYRCATRDIVSVTDHQEDTPWLSFAGRDSGAPAPGGAKVSEPQILRAMKGAVAATGMQIRNFTWAPQSDAHRLAIAFDRAPAPADVTQFSRILDKELASQSPAYRGARAANRVGAATTLAVPNANFLAHWSGRVQDGERPPLVKDRVFQRDIGIWTELTSEPLSGGGD</sequence>
<dbReference type="EMBL" id="SJKA01000004">
    <property type="protein sequence ID" value="TCC34930.1"/>
    <property type="molecule type" value="Genomic_DNA"/>
</dbReference>
<name>A0A4R0IQQ6_9ACTN</name>
<protein>
    <recommendedName>
        <fullName evidence="5">GH3 auxin-responsive promoter family protein</fullName>
    </recommendedName>
</protein>
<keyword evidence="4" id="KW-1185">Reference proteome</keyword>
<dbReference type="AlphaFoldDB" id="A0A4R0IQQ6"/>
<gene>
    <name evidence="3" type="ORF">E0H50_13650</name>
</gene>
<evidence type="ECO:0000259" key="1">
    <source>
        <dbReference type="Pfam" id="PF23571"/>
    </source>
</evidence>
<evidence type="ECO:0000259" key="2">
    <source>
        <dbReference type="Pfam" id="PF23572"/>
    </source>
</evidence>
<dbReference type="PANTHER" id="PTHR31901:SF9">
    <property type="entry name" value="GH3 DOMAIN-CONTAINING PROTEIN"/>
    <property type="match status" value="1"/>
</dbReference>
<dbReference type="GO" id="GO:0016881">
    <property type="term" value="F:acid-amino acid ligase activity"/>
    <property type="evidence" value="ECO:0007669"/>
    <property type="project" value="TreeGrafter"/>
</dbReference>
<dbReference type="Pfam" id="PF23572">
    <property type="entry name" value="GH3_C"/>
    <property type="match status" value="1"/>
</dbReference>
<dbReference type="Proteomes" id="UP000292695">
    <property type="component" value="Unassembled WGS sequence"/>
</dbReference>
<dbReference type="InterPro" id="IPR055378">
    <property type="entry name" value="GH3_C"/>
</dbReference>
<dbReference type="Pfam" id="PF23571">
    <property type="entry name" value="GH3_M"/>
    <property type="match status" value="1"/>
</dbReference>
<dbReference type="GO" id="GO:0005737">
    <property type="term" value="C:cytoplasm"/>
    <property type="evidence" value="ECO:0007669"/>
    <property type="project" value="TreeGrafter"/>
</dbReference>
<feature type="domain" description="GH3 C-terminal" evidence="2">
    <location>
        <begin position="444"/>
        <end position="532"/>
    </location>
</feature>
<accession>A0A4R0IQQ6</accession>
<comment type="caution">
    <text evidence="3">The sequence shown here is derived from an EMBL/GenBank/DDBJ whole genome shotgun (WGS) entry which is preliminary data.</text>
</comment>
<evidence type="ECO:0000313" key="4">
    <source>
        <dbReference type="Proteomes" id="UP000292695"/>
    </source>
</evidence>
<evidence type="ECO:0000313" key="3">
    <source>
        <dbReference type="EMBL" id="TCC34930.1"/>
    </source>
</evidence>
<organism evidence="3 4">
    <name type="scientific">Kribbella sindirgiensis</name>
    <dbReference type="NCBI Taxonomy" id="1124744"/>
    <lineage>
        <taxon>Bacteria</taxon>
        <taxon>Bacillati</taxon>
        <taxon>Actinomycetota</taxon>
        <taxon>Actinomycetes</taxon>
        <taxon>Propionibacteriales</taxon>
        <taxon>Kribbellaceae</taxon>
        <taxon>Kribbella</taxon>
    </lineage>
</organism>
<dbReference type="OrthoDB" id="614636at2"/>
<reference evidence="3 4" key="1">
    <citation type="submission" date="2019-02" db="EMBL/GenBank/DDBJ databases">
        <title>Kribbella capetownensis sp. nov. and Kribbella speibonae sp. nov., isolated from soil.</title>
        <authorList>
            <person name="Curtis S.M."/>
            <person name="Norton I."/>
            <person name="Everest G.J."/>
            <person name="Meyers P.R."/>
        </authorList>
    </citation>
    <scope>NUCLEOTIDE SEQUENCE [LARGE SCALE GENOMIC DNA]</scope>
    <source>
        <strain evidence="3 4">DSM 27082</strain>
    </source>
</reference>
<dbReference type="Pfam" id="PF03321">
    <property type="entry name" value="GH3"/>
    <property type="match status" value="1"/>
</dbReference>